<evidence type="ECO:0000256" key="3">
    <source>
        <dbReference type="ARBA" id="ARBA00022475"/>
    </source>
</evidence>
<evidence type="ECO:0000259" key="8">
    <source>
        <dbReference type="PROSITE" id="PS50928"/>
    </source>
</evidence>
<keyword evidence="3" id="KW-1003">Cell membrane</keyword>
<feature type="transmembrane region" description="Helical" evidence="7">
    <location>
        <begin position="278"/>
        <end position="304"/>
    </location>
</feature>
<evidence type="ECO:0000256" key="6">
    <source>
        <dbReference type="ARBA" id="ARBA00023136"/>
    </source>
</evidence>
<protein>
    <submittedName>
        <fullName evidence="9">ABC transporter permease</fullName>
    </submittedName>
</protein>
<comment type="subcellular location">
    <subcellularLocation>
        <location evidence="1 7">Cell membrane</location>
        <topology evidence="1 7">Multi-pass membrane protein</topology>
    </subcellularLocation>
</comment>
<feature type="transmembrane region" description="Helical" evidence="7">
    <location>
        <begin position="9"/>
        <end position="29"/>
    </location>
</feature>
<evidence type="ECO:0000313" key="9">
    <source>
        <dbReference type="EMBL" id="MYH62590.1"/>
    </source>
</evidence>
<evidence type="ECO:0000256" key="4">
    <source>
        <dbReference type="ARBA" id="ARBA00022692"/>
    </source>
</evidence>
<dbReference type="PANTHER" id="PTHR43163">
    <property type="entry name" value="DIPEPTIDE TRANSPORT SYSTEM PERMEASE PROTEIN DPPB-RELATED"/>
    <property type="match status" value="1"/>
</dbReference>
<dbReference type="InterPro" id="IPR045621">
    <property type="entry name" value="BPD_transp_1_N"/>
</dbReference>
<comment type="similarity">
    <text evidence="7">Belongs to the binding-protein-dependent transport system permease family.</text>
</comment>
<gene>
    <name evidence="9" type="ORF">F4148_12825</name>
</gene>
<feature type="domain" description="ABC transmembrane type-1" evidence="8">
    <location>
        <begin position="97"/>
        <end position="297"/>
    </location>
</feature>
<reference evidence="9" key="1">
    <citation type="submission" date="2019-09" db="EMBL/GenBank/DDBJ databases">
        <title>Characterisation of the sponge microbiome using genome-centric metagenomics.</title>
        <authorList>
            <person name="Engelberts J.P."/>
            <person name="Robbins S.J."/>
            <person name="De Goeij J.M."/>
            <person name="Aranda M."/>
            <person name="Bell S.C."/>
            <person name="Webster N.S."/>
        </authorList>
    </citation>
    <scope>NUCLEOTIDE SEQUENCE</scope>
    <source>
        <strain evidence="9">SB0675_bin_29</strain>
    </source>
</reference>
<dbReference type="PROSITE" id="PS50928">
    <property type="entry name" value="ABC_TM1"/>
    <property type="match status" value="1"/>
</dbReference>
<dbReference type="EMBL" id="VYDA01000460">
    <property type="protein sequence ID" value="MYH62590.1"/>
    <property type="molecule type" value="Genomic_DNA"/>
</dbReference>
<proteinExistence type="inferred from homology"/>
<keyword evidence="5 7" id="KW-1133">Transmembrane helix</keyword>
<feature type="transmembrane region" description="Helical" evidence="7">
    <location>
        <begin position="178"/>
        <end position="197"/>
    </location>
</feature>
<dbReference type="Gene3D" id="1.10.3720.10">
    <property type="entry name" value="MetI-like"/>
    <property type="match status" value="1"/>
</dbReference>
<keyword evidence="4 7" id="KW-0812">Transmembrane</keyword>
<evidence type="ECO:0000256" key="7">
    <source>
        <dbReference type="RuleBase" id="RU363032"/>
    </source>
</evidence>
<dbReference type="GO" id="GO:0005886">
    <property type="term" value="C:plasma membrane"/>
    <property type="evidence" value="ECO:0007669"/>
    <property type="project" value="UniProtKB-SubCell"/>
</dbReference>
<dbReference type="SUPFAM" id="SSF161098">
    <property type="entry name" value="MetI-like"/>
    <property type="match status" value="1"/>
</dbReference>
<dbReference type="CDD" id="cd06261">
    <property type="entry name" value="TM_PBP2"/>
    <property type="match status" value="1"/>
</dbReference>
<dbReference type="GO" id="GO:0055085">
    <property type="term" value="P:transmembrane transport"/>
    <property type="evidence" value="ECO:0007669"/>
    <property type="project" value="InterPro"/>
</dbReference>
<name>A0A6B1G2A2_9CHLR</name>
<feature type="transmembrane region" description="Helical" evidence="7">
    <location>
        <begin position="132"/>
        <end position="158"/>
    </location>
</feature>
<dbReference type="AlphaFoldDB" id="A0A6B1G2A2"/>
<keyword evidence="6 7" id="KW-0472">Membrane</keyword>
<sequence>MTQYLIRRLLVFIPTFMAITLITYTLGFYGPGDPVRIRLGENWHDEEAYIALKHELGLDRPFAEQFFDYLLAVVQGDFGISIYRSDLPVGKAMAQTLPVSATLALASCLIIIFVGVPLGLIAALNHNTWIDYLLVSVTVLGSSIPVFVLAPIFMIVLVLKLNLINTIYGWEGFFSQKIIMPALILAFGPLLGVMRLTRQGVLEVLNQDYVRTARAKGLPRRTVVGRHVLRNAITPLLTNMGLVVAFLITGSILLEGIFGIPGFGGLIVKSLRQRDYPILMGTTIVGAAIIMLANLIVDTAYAYIDPRVKYD</sequence>
<evidence type="ECO:0000256" key="5">
    <source>
        <dbReference type="ARBA" id="ARBA00022989"/>
    </source>
</evidence>
<evidence type="ECO:0000256" key="1">
    <source>
        <dbReference type="ARBA" id="ARBA00004651"/>
    </source>
</evidence>
<organism evidence="9">
    <name type="scientific">Caldilineaceae bacterium SB0675_bin_29</name>
    <dbReference type="NCBI Taxonomy" id="2605266"/>
    <lineage>
        <taxon>Bacteria</taxon>
        <taxon>Bacillati</taxon>
        <taxon>Chloroflexota</taxon>
        <taxon>Caldilineae</taxon>
        <taxon>Caldilineales</taxon>
        <taxon>Caldilineaceae</taxon>
    </lineage>
</organism>
<dbReference type="Pfam" id="PF19300">
    <property type="entry name" value="BPD_transp_1_N"/>
    <property type="match status" value="1"/>
</dbReference>
<evidence type="ECO:0000256" key="2">
    <source>
        <dbReference type="ARBA" id="ARBA00022448"/>
    </source>
</evidence>
<feature type="transmembrane region" description="Helical" evidence="7">
    <location>
        <begin position="103"/>
        <end position="125"/>
    </location>
</feature>
<dbReference type="InterPro" id="IPR000515">
    <property type="entry name" value="MetI-like"/>
</dbReference>
<accession>A0A6B1G2A2</accession>
<dbReference type="InterPro" id="IPR035906">
    <property type="entry name" value="MetI-like_sf"/>
</dbReference>
<dbReference type="Pfam" id="PF00528">
    <property type="entry name" value="BPD_transp_1"/>
    <property type="match status" value="1"/>
</dbReference>
<comment type="caution">
    <text evidence="9">The sequence shown here is derived from an EMBL/GenBank/DDBJ whole genome shotgun (WGS) entry which is preliminary data.</text>
</comment>
<keyword evidence="2 7" id="KW-0813">Transport</keyword>
<feature type="transmembrane region" description="Helical" evidence="7">
    <location>
        <begin position="236"/>
        <end position="258"/>
    </location>
</feature>
<dbReference type="PANTHER" id="PTHR43163:SF6">
    <property type="entry name" value="DIPEPTIDE TRANSPORT SYSTEM PERMEASE PROTEIN DPPB-RELATED"/>
    <property type="match status" value="1"/>
</dbReference>